<evidence type="ECO:0000259" key="1">
    <source>
        <dbReference type="Pfam" id="PF03432"/>
    </source>
</evidence>
<dbReference type="Pfam" id="PF03432">
    <property type="entry name" value="Relaxase"/>
    <property type="match status" value="1"/>
</dbReference>
<sequence length="338" mass="38351">MIVKFFKHGTGKSGNALRYLLGNDKDNKPRDPAPEIVAGDLNITKVMIDSNHRKHKYTSGVIAFRDDEKPTPEQLQKIINSFEHCFTPGPQRLPMLWILHQEKGNTEVHFLAPMQDSKTFKQCNISPPGQKMQQMFRDFQTLHNYRNGWQSIKENLFKSQMNELDKLMPEEPKQALKKLLSTRVEELAKKGALNNRDDLLKYLKEKHSFEVTRAGKDYVSVKPPRAAKAIRLRGPAFSVTADYSELLKQQAPIDSTEEKKRYKAAFSRFLSSVENRLKGFKKVLDNDDGGSSGGDIARTIVDGGSSSGNIAIDKEAIKLHHQQPTADLPHFSSHRLKK</sequence>
<organism evidence="2 3">
    <name type="scientific">Comamonas testosteroni</name>
    <name type="common">Pseudomonas testosteroni</name>
    <dbReference type="NCBI Taxonomy" id="285"/>
    <lineage>
        <taxon>Bacteria</taxon>
        <taxon>Pseudomonadati</taxon>
        <taxon>Pseudomonadota</taxon>
        <taxon>Betaproteobacteria</taxon>
        <taxon>Burkholderiales</taxon>
        <taxon>Comamonadaceae</taxon>
        <taxon>Comamonas</taxon>
    </lineage>
</organism>
<protein>
    <recommendedName>
        <fullName evidence="1">MobA/VirD2-like nuclease domain-containing protein</fullName>
    </recommendedName>
</protein>
<proteinExistence type="predicted"/>
<gene>
    <name evidence="2" type="ORF">DZC30_13295</name>
</gene>
<evidence type="ECO:0000313" key="3">
    <source>
        <dbReference type="Proteomes" id="UP000261948"/>
    </source>
</evidence>
<feature type="domain" description="MobA/VirD2-like nuclease" evidence="1">
    <location>
        <begin position="51"/>
        <end position="140"/>
    </location>
</feature>
<dbReference type="AlphaFoldDB" id="A0A373FJ86"/>
<accession>A0A373FJ86</accession>
<comment type="caution">
    <text evidence="2">The sequence shown here is derived from an EMBL/GenBank/DDBJ whole genome shotgun (WGS) entry which is preliminary data.</text>
</comment>
<dbReference type="EMBL" id="QURR01000015">
    <property type="protein sequence ID" value="RGE44216.1"/>
    <property type="molecule type" value="Genomic_DNA"/>
</dbReference>
<reference evidence="2 3" key="1">
    <citation type="submission" date="2018-08" db="EMBL/GenBank/DDBJ databases">
        <title>Comamonas testosteroni strain SWCO2.</title>
        <authorList>
            <person name="Jiang N."/>
            <person name="Zhang X.Z."/>
        </authorList>
    </citation>
    <scope>NUCLEOTIDE SEQUENCE [LARGE SCALE GENOMIC DNA]</scope>
    <source>
        <strain evidence="2 3">SWCO2</strain>
    </source>
</reference>
<name>A0A373FJ86_COMTE</name>
<dbReference type="InterPro" id="IPR005094">
    <property type="entry name" value="Endonuclease_MobA/VirD2"/>
</dbReference>
<keyword evidence="3" id="KW-1185">Reference proteome</keyword>
<dbReference type="OrthoDB" id="5351104at2"/>
<dbReference type="Proteomes" id="UP000261948">
    <property type="component" value="Unassembled WGS sequence"/>
</dbReference>
<evidence type="ECO:0000313" key="2">
    <source>
        <dbReference type="EMBL" id="RGE44216.1"/>
    </source>
</evidence>